<proteinExistence type="predicted"/>
<evidence type="ECO:0000313" key="1">
    <source>
        <dbReference type="EMBL" id="UVF62422.1"/>
    </source>
</evidence>
<organism evidence="1 2">
    <name type="scientific">Nitrososphaeria virus YSH_922147</name>
    <dbReference type="NCBI Taxonomy" id="3071323"/>
    <lineage>
        <taxon>Viruses</taxon>
        <taxon>Duplodnaviria</taxon>
        <taxon>Heunggongvirae</taxon>
        <taxon>Uroviricota</taxon>
        <taxon>Caudoviricetes</taxon>
        <taxon>Juravirales</taxon>
        <taxon>Yangangviridae</taxon>
        <taxon>Mathaucavirus</taxon>
        <taxon>Mathaucavirus yangshanense</taxon>
    </lineage>
</organism>
<dbReference type="KEGG" id="vg:80544973"/>
<sequence length="94" mass="10750">MTGHAWNDNNYEGKLLRKAIGKLAKKLKESTEIDELIKITNAIAFASNTKMNLAKYEYQDKKLDLVLRLLKEKDLVKYNDGALNDIKQLPGQQD</sequence>
<accession>A0A976UBC3</accession>
<dbReference type="Proteomes" id="UP001156973">
    <property type="component" value="Segment"/>
</dbReference>
<protein>
    <submittedName>
        <fullName evidence="1">Uncharacterized protein</fullName>
    </submittedName>
</protein>
<reference evidence="1 2" key="1">
    <citation type="submission" date="2022-05" db="EMBL/GenBank/DDBJ databases">
        <title>Diverse viruses of marine archaea discovered using metagenomics.</title>
        <authorList>
            <person name="Zhou Y."/>
        </authorList>
    </citation>
    <scope>NUCLEOTIDE SEQUENCE [LARGE SCALE GENOMIC DNA]</scope>
    <source>
        <strain evidence="1">YSH_922147</strain>
    </source>
</reference>
<keyword evidence="2" id="KW-1185">Reference proteome</keyword>
<dbReference type="EMBL" id="ON649701">
    <property type="protein sequence ID" value="UVF62422.1"/>
    <property type="molecule type" value="Genomic_DNA"/>
</dbReference>
<evidence type="ECO:0000313" key="2">
    <source>
        <dbReference type="Proteomes" id="UP001156973"/>
    </source>
</evidence>
<name>A0A976UBC3_9CAUD</name>